<dbReference type="GO" id="GO:0016832">
    <property type="term" value="F:aldehyde-lyase activity"/>
    <property type="evidence" value="ECO:0007669"/>
    <property type="project" value="TreeGrafter"/>
</dbReference>
<dbReference type="Proteomes" id="UP000245464">
    <property type="component" value="Chromosome 1"/>
</dbReference>
<dbReference type="Gene3D" id="3.40.225.10">
    <property type="entry name" value="Class II aldolase/adducin N-terminal domain"/>
    <property type="match status" value="1"/>
</dbReference>
<dbReference type="GO" id="GO:0019323">
    <property type="term" value="P:pentose catabolic process"/>
    <property type="evidence" value="ECO:0007669"/>
    <property type="project" value="TreeGrafter"/>
</dbReference>
<organism evidence="5 7">
    <name type="scientific">Pyrenophora tritici-repentis</name>
    <dbReference type="NCBI Taxonomy" id="45151"/>
    <lineage>
        <taxon>Eukaryota</taxon>
        <taxon>Fungi</taxon>
        <taxon>Dikarya</taxon>
        <taxon>Ascomycota</taxon>
        <taxon>Pezizomycotina</taxon>
        <taxon>Dothideomycetes</taxon>
        <taxon>Pleosporomycetidae</taxon>
        <taxon>Pleosporales</taxon>
        <taxon>Pleosporineae</taxon>
        <taxon>Pleosporaceae</taxon>
        <taxon>Pyrenophora</taxon>
    </lineage>
</organism>
<evidence type="ECO:0000256" key="1">
    <source>
        <dbReference type="ARBA" id="ARBA00022723"/>
    </source>
</evidence>
<keyword evidence="2" id="KW-0456">Lyase</keyword>
<dbReference type="Proteomes" id="UP000249757">
    <property type="component" value="Unassembled WGS sequence"/>
</dbReference>
<dbReference type="SMART" id="SM01007">
    <property type="entry name" value="Aldolase_II"/>
    <property type="match status" value="1"/>
</dbReference>
<dbReference type="InterPro" id="IPR050197">
    <property type="entry name" value="Aldolase_class_II_sugar_metab"/>
</dbReference>
<evidence type="ECO:0000256" key="2">
    <source>
        <dbReference type="ARBA" id="ARBA00023239"/>
    </source>
</evidence>
<evidence type="ECO:0000256" key="3">
    <source>
        <dbReference type="SAM" id="MobiDB-lite"/>
    </source>
</evidence>
<dbReference type="OrthoDB" id="2932980at2759"/>
<evidence type="ECO:0000259" key="4">
    <source>
        <dbReference type="SMART" id="SM01007"/>
    </source>
</evidence>
<feature type="region of interest" description="Disordered" evidence="3">
    <location>
        <begin position="74"/>
        <end position="139"/>
    </location>
</feature>
<dbReference type="GO" id="GO:0046872">
    <property type="term" value="F:metal ion binding"/>
    <property type="evidence" value="ECO:0007669"/>
    <property type="project" value="UniProtKB-KW"/>
</dbReference>
<dbReference type="SUPFAM" id="SSF53639">
    <property type="entry name" value="AraD/HMP-PK domain-like"/>
    <property type="match status" value="1"/>
</dbReference>
<accession>A0A2W1G8L7</accession>
<dbReference type="AlphaFoldDB" id="A0A2W1G8L7"/>
<keyword evidence="1" id="KW-0479">Metal-binding</keyword>
<dbReference type="EMBL" id="NRDI02000003">
    <property type="protein sequence ID" value="KAI1517702.1"/>
    <property type="molecule type" value="Genomic_DNA"/>
</dbReference>
<reference evidence="6" key="2">
    <citation type="submission" date="2021-05" db="EMBL/GenBank/DDBJ databases">
        <authorList>
            <person name="Moolhuijzen P.M."/>
            <person name="Moffat C.S."/>
        </authorList>
    </citation>
    <scope>NUCLEOTIDE SEQUENCE</scope>
    <source>
        <strain evidence="6">86-124</strain>
    </source>
</reference>
<dbReference type="InterPro" id="IPR001303">
    <property type="entry name" value="Aldolase_II/adducin_N"/>
</dbReference>
<reference evidence="5 7" key="1">
    <citation type="journal article" date="2018" name="BMC Genomics">
        <title>Comparative genomics of the wheat fungal pathogen Pyrenophora tritici-repentis reveals chromosomal variations and genome plasticity.</title>
        <authorList>
            <person name="Moolhuijzen P."/>
            <person name="See P.T."/>
            <person name="Hane J.K."/>
            <person name="Shi G."/>
            <person name="Liu Z."/>
            <person name="Oliver R.P."/>
            <person name="Moffat C.S."/>
        </authorList>
    </citation>
    <scope>NUCLEOTIDE SEQUENCE [LARGE SCALE GENOMIC DNA]</scope>
    <source>
        <strain evidence="5">M4</strain>
    </source>
</reference>
<reference evidence="6" key="3">
    <citation type="journal article" date="2022" name="bioRxiv">
        <title>A global pangenome for the wheat fungal pathogen Pyrenophora tritici-repentis and prediction of effector protein structural homology.</title>
        <authorList>
            <person name="Moolhuijzen P."/>
            <person name="See P.T."/>
            <person name="Shi G."/>
            <person name="Powell H.R."/>
            <person name="Cockram J."/>
            <person name="Jorgensen L.N."/>
            <person name="Benslimane H."/>
            <person name="Strelkov S.E."/>
            <person name="Turner J."/>
            <person name="Liu Z."/>
            <person name="Moffat C.S."/>
        </authorList>
    </citation>
    <scope>NUCLEOTIDE SEQUENCE</scope>
    <source>
        <strain evidence="6">86-124</strain>
    </source>
</reference>
<reference evidence="8" key="4">
    <citation type="journal article" date="2022" name="Microb. Genom.">
        <title>A global pangenome for the wheat fungal pathogen Pyrenophora tritici-repentis and prediction of effector protein structural homology.</title>
        <authorList>
            <person name="Moolhuijzen P.M."/>
            <person name="See P.T."/>
            <person name="Shi G."/>
            <person name="Powell H.R."/>
            <person name="Cockram J."/>
            <person name="Jorgensen L.N."/>
            <person name="Benslimane H."/>
            <person name="Strelkov S.E."/>
            <person name="Turner J."/>
            <person name="Liu Z."/>
            <person name="Moffat C.S."/>
        </authorList>
    </citation>
    <scope>NUCLEOTIDE SEQUENCE [LARGE SCALE GENOMIC DNA]</scope>
</reference>
<evidence type="ECO:0000313" key="5">
    <source>
        <dbReference type="EMBL" id="KAF7578621.1"/>
    </source>
</evidence>
<evidence type="ECO:0000313" key="6">
    <source>
        <dbReference type="EMBL" id="KAI1517702.1"/>
    </source>
</evidence>
<dbReference type="OMA" id="PVFHMAG"/>
<evidence type="ECO:0000313" key="7">
    <source>
        <dbReference type="Proteomes" id="UP000245464"/>
    </source>
</evidence>
<gene>
    <name evidence="6" type="ORF">Ptr86124_003003</name>
    <name evidence="5" type="ORF">PtrM4_028610</name>
</gene>
<proteinExistence type="predicted"/>
<comment type="caution">
    <text evidence="5">The sequence shown here is derived from an EMBL/GenBank/DDBJ whole genome shotgun (WGS) entry which is preliminary data.</text>
</comment>
<feature type="domain" description="Class II aldolase/adducin N-terminal" evidence="4">
    <location>
        <begin position="154"/>
        <end position="359"/>
    </location>
</feature>
<keyword evidence="8" id="KW-1185">Reference proteome</keyword>
<sequence>MVLCNRCAAESFPVHVFGPLPPPPPPRVSSLHFAAHLQPVRPPIAAVAQPPPKPRFQEVQATLVSQLKTILQAGPEQQLQEKQQYTKRRKTLPPLPTSPRSLAPKSPRSLAPKSPRSLAPKSPRSVAPKSPRPVAPKTRRLIMSIPPQLQQQLRLLIRANHILHNHNLVDAFGHISVRHPLNKDQYIIAAYDPGAPALVKNVGDFISYWVSDSSPVDKDAPQGYSERFIHGELLRKFPKANCVVHSHSEDVIPFTLGHGTEEAFPVRPVFHMAGFMGVGGAKVFTMDKLYRDAARDAGTPCAHDLLIKDAHLGAALASHFTSENPVVLQHKHGFTTFGASIEEAVYRALYTQKNCILLQRAISIAGGNADEVSYLTPQEIKDCAIMNKKTLDKSFRLWLREVQVNPLYENEEGEPEKGTVEGMKM</sequence>
<feature type="compositionally biased region" description="Polar residues" evidence="3">
    <location>
        <begin position="74"/>
        <end position="83"/>
    </location>
</feature>
<name>A0A2W1G8L7_9PLEO</name>
<dbReference type="Pfam" id="PF00596">
    <property type="entry name" value="Aldolase_II"/>
    <property type="match status" value="1"/>
</dbReference>
<dbReference type="PANTHER" id="PTHR22789">
    <property type="entry name" value="FUCULOSE PHOSPHATE ALDOLASE"/>
    <property type="match status" value="1"/>
</dbReference>
<dbReference type="InterPro" id="IPR036409">
    <property type="entry name" value="Aldolase_II/adducin_N_sf"/>
</dbReference>
<dbReference type="GO" id="GO:0005829">
    <property type="term" value="C:cytosol"/>
    <property type="evidence" value="ECO:0007669"/>
    <property type="project" value="TreeGrafter"/>
</dbReference>
<evidence type="ECO:0000313" key="8">
    <source>
        <dbReference type="Proteomes" id="UP000249757"/>
    </source>
</evidence>
<dbReference type="EMBL" id="NQIK02000001">
    <property type="protein sequence ID" value="KAF7578621.1"/>
    <property type="molecule type" value="Genomic_DNA"/>
</dbReference>
<protein>
    <submittedName>
        <fullName evidence="5 6">Class II aldolase</fullName>
    </submittedName>
</protein>
<dbReference type="PANTHER" id="PTHR22789:SF0">
    <property type="entry name" value="3-OXO-TETRONATE 4-PHOSPHATE DECARBOXYLASE-RELATED"/>
    <property type="match status" value="1"/>
</dbReference>